<feature type="compositionally biased region" description="Basic and acidic residues" evidence="1">
    <location>
        <begin position="1"/>
        <end position="10"/>
    </location>
</feature>
<feature type="region of interest" description="Disordered" evidence="1">
    <location>
        <begin position="109"/>
        <end position="135"/>
    </location>
</feature>
<sequence>MTRADGRGDIRLPSARRRGRVGGVPDSPQPPQPPQRGPAPVPASDVTRLFVSGRLVAIPRRAARREQLLDHLARTLFEPDRTYTEPEVNEALGAVHEDFPALRRYLVESGRLTRTRDGGSYRRAEPPAGPAADAG</sequence>
<dbReference type="AlphaFoldDB" id="A0A7X6I1L9"/>
<evidence type="ECO:0000259" key="2">
    <source>
        <dbReference type="Pfam" id="PF09860"/>
    </source>
</evidence>
<name>A0A7X6I1L9_9ACTN</name>
<evidence type="ECO:0000313" key="4">
    <source>
        <dbReference type="Proteomes" id="UP000578686"/>
    </source>
</evidence>
<dbReference type="EMBL" id="JAAVJD010000320">
    <property type="protein sequence ID" value="NJQ08489.1"/>
    <property type="molecule type" value="Genomic_DNA"/>
</dbReference>
<evidence type="ECO:0000313" key="3">
    <source>
        <dbReference type="EMBL" id="NJQ08489.1"/>
    </source>
</evidence>
<comment type="caution">
    <text evidence="3">The sequence shown here is derived from an EMBL/GenBank/DDBJ whole genome shotgun (WGS) entry which is preliminary data.</text>
</comment>
<feature type="domain" description="DUF2087" evidence="2">
    <location>
        <begin position="54"/>
        <end position="123"/>
    </location>
</feature>
<feature type="region of interest" description="Disordered" evidence="1">
    <location>
        <begin position="1"/>
        <end position="44"/>
    </location>
</feature>
<dbReference type="InterPro" id="IPR018656">
    <property type="entry name" value="DUF2087"/>
</dbReference>
<organism evidence="3 4">
    <name type="scientific">Streptomyces lonarensis</name>
    <dbReference type="NCBI Taxonomy" id="700599"/>
    <lineage>
        <taxon>Bacteria</taxon>
        <taxon>Bacillati</taxon>
        <taxon>Actinomycetota</taxon>
        <taxon>Actinomycetes</taxon>
        <taxon>Kitasatosporales</taxon>
        <taxon>Streptomycetaceae</taxon>
        <taxon>Streptomyces</taxon>
    </lineage>
</organism>
<gene>
    <name evidence="3" type="ORF">HCN56_23665</name>
</gene>
<dbReference type="Pfam" id="PF09860">
    <property type="entry name" value="DUF2087"/>
    <property type="match status" value="1"/>
</dbReference>
<feature type="compositionally biased region" description="Basic and acidic residues" evidence="1">
    <location>
        <begin position="114"/>
        <end position="125"/>
    </location>
</feature>
<reference evidence="3 4" key="1">
    <citation type="submission" date="2020-03" db="EMBL/GenBank/DDBJ databases">
        <title>Draft genome of Streptomyces sp. ventii, isolated from the Axial Seamount in the Pacific Ocean, and resequencing of the two type strains Streptomyces lonarensis strain NCL 716 and Streptomyces bohaiensis strain 11A07.</title>
        <authorList>
            <person name="Loughran R.M."/>
            <person name="Pfannmuller K.M."/>
            <person name="Wasson B.J."/>
            <person name="Deadmond M.C."/>
            <person name="Paddock B.E."/>
            <person name="Koyack M.J."/>
            <person name="Gallegos D.A."/>
            <person name="Mitchell E.A."/>
            <person name="Ushijima B."/>
            <person name="Saw J.H."/>
            <person name="Mcphail K.L."/>
            <person name="Videau P."/>
        </authorList>
    </citation>
    <scope>NUCLEOTIDE SEQUENCE [LARGE SCALE GENOMIC DNA]</scope>
    <source>
        <strain evidence="3 4">NCL716</strain>
    </source>
</reference>
<protein>
    <submittedName>
        <fullName evidence="3">DUF2087 domain-containing protein</fullName>
    </submittedName>
</protein>
<feature type="compositionally biased region" description="Pro residues" evidence="1">
    <location>
        <begin position="27"/>
        <end position="41"/>
    </location>
</feature>
<proteinExistence type="predicted"/>
<evidence type="ECO:0000256" key="1">
    <source>
        <dbReference type="SAM" id="MobiDB-lite"/>
    </source>
</evidence>
<keyword evidence="4" id="KW-1185">Reference proteome</keyword>
<dbReference type="Proteomes" id="UP000578686">
    <property type="component" value="Unassembled WGS sequence"/>
</dbReference>
<accession>A0A7X6I1L9</accession>